<dbReference type="PANTHER" id="PTHR42085">
    <property type="entry name" value="F-BOX DOMAIN-CONTAINING PROTEIN"/>
    <property type="match status" value="1"/>
</dbReference>
<evidence type="ECO:0000313" key="1">
    <source>
        <dbReference type="EMBL" id="KAF7187416.1"/>
    </source>
</evidence>
<reference evidence="1" key="1">
    <citation type="submission" date="2020-04" db="EMBL/GenBank/DDBJ databases">
        <title>Draft genome resource of the tomato pathogen Pseudocercospora fuligena.</title>
        <authorList>
            <person name="Zaccaron A."/>
        </authorList>
    </citation>
    <scope>NUCLEOTIDE SEQUENCE</scope>
    <source>
        <strain evidence="1">PF001</strain>
    </source>
</reference>
<proteinExistence type="predicted"/>
<evidence type="ECO:0000313" key="2">
    <source>
        <dbReference type="Proteomes" id="UP000660729"/>
    </source>
</evidence>
<name>A0A8H6RCC9_9PEZI</name>
<dbReference type="EMBL" id="JABCIY010000229">
    <property type="protein sequence ID" value="KAF7187416.1"/>
    <property type="molecule type" value="Genomic_DNA"/>
</dbReference>
<keyword evidence="2" id="KW-1185">Reference proteome</keyword>
<organism evidence="1 2">
    <name type="scientific">Pseudocercospora fuligena</name>
    <dbReference type="NCBI Taxonomy" id="685502"/>
    <lineage>
        <taxon>Eukaryota</taxon>
        <taxon>Fungi</taxon>
        <taxon>Dikarya</taxon>
        <taxon>Ascomycota</taxon>
        <taxon>Pezizomycotina</taxon>
        <taxon>Dothideomycetes</taxon>
        <taxon>Dothideomycetidae</taxon>
        <taxon>Mycosphaerellales</taxon>
        <taxon>Mycosphaerellaceae</taxon>
        <taxon>Pseudocercospora</taxon>
    </lineage>
</organism>
<dbReference type="OrthoDB" id="5272396at2759"/>
<accession>A0A8H6RCC9</accession>
<comment type="caution">
    <text evidence="1">The sequence shown here is derived from an EMBL/GenBank/DDBJ whole genome shotgun (WGS) entry which is preliminary data.</text>
</comment>
<sequence>MSLSRLSTLPAEIRNAIYEYVVTTEQAVTFRLDAFQQEYYVPAVQPALTRVSRKVRAESLPLYYECNEFVLHTESPKAEDAWKWLRSNQMYLPVMRRLTLWIRYVPFANQRASSQGAIGISIYRPTRTDGWRIDADWKWITVVRRPTELNGDVKYIMKRLDEALAPISKDGAGPEDYIGVMADVRLFYVQEKMS</sequence>
<dbReference type="AlphaFoldDB" id="A0A8H6RCC9"/>
<gene>
    <name evidence="1" type="ORF">HII31_11305</name>
</gene>
<dbReference type="Proteomes" id="UP000660729">
    <property type="component" value="Unassembled WGS sequence"/>
</dbReference>
<protein>
    <submittedName>
        <fullName evidence="1">Uncharacterized protein</fullName>
    </submittedName>
</protein>
<dbReference type="InterPro" id="IPR038883">
    <property type="entry name" value="AN11006-like"/>
</dbReference>
<dbReference type="PANTHER" id="PTHR42085:SF1">
    <property type="entry name" value="F-BOX DOMAIN-CONTAINING PROTEIN"/>
    <property type="match status" value="1"/>
</dbReference>